<keyword evidence="1" id="KW-0812">Transmembrane</keyword>
<sequence length="167" mass="18927">MIRISVVMTCNRALKDLITIEGGSITTLGKGTIPFVLLMLMIEGGSGTTINIFFRCFVDKKGMETKLKRRLHGMRTYDYYILAMRETNQFTVMDPFDELDSSSDESSDFDSPESPRQTLISKFMCKKADERLSIKIEEDGRSTSSTLINKKPGFYGSINPRNLITLR</sequence>
<protein>
    <submittedName>
        <fullName evidence="2">Uncharacterized protein</fullName>
    </submittedName>
</protein>
<dbReference type="AlphaFoldDB" id="A0A0D3EC06"/>
<dbReference type="EnsemblPlants" id="Bo9g130780.1">
    <property type="protein sequence ID" value="Bo9g130780.1"/>
    <property type="gene ID" value="Bo9g130780"/>
</dbReference>
<organism evidence="2 3">
    <name type="scientific">Brassica oleracea var. oleracea</name>
    <dbReference type="NCBI Taxonomy" id="109376"/>
    <lineage>
        <taxon>Eukaryota</taxon>
        <taxon>Viridiplantae</taxon>
        <taxon>Streptophyta</taxon>
        <taxon>Embryophyta</taxon>
        <taxon>Tracheophyta</taxon>
        <taxon>Spermatophyta</taxon>
        <taxon>Magnoliopsida</taxon>
        <taxon>eudicotyledons</taxon>
        <taxon>Gunneridae</taxon>
        <taxon>Pentapetalae</taxon>
        <taxon>rosids</taxon>
        <taxon>malvids</taxon>
        <taxon>Brassicales</taxon>
        <taxon>Brassicaceae</taxon>
        <taxon>Brassiceae</taxon>
        <taxon>Brassica</taxon>
    </lineage>
</organism>
<dbReference type="Proteomes" id="UP000032141">
    <property type="component" value="Chromosome C9"/>
</dbReference>
<keyword evidence="1" id="KW-0472">Membrane</keyword>
<evidence type="ECO:0000313" key="2">
    <source>
        <dbReference type="EnsemblPlants" id="Bo9g130780.1"/>
    </source>
</evidence>
<dbReference type="eggNOG" id="KOG1311">
    <property type="taxonomic scope" value="Eukaryota"/>
</dbReference>
<evidence type="ECO:0000256" key="1">
    <source>
        <dbReference type="SAM" id="Phobius"/>
    </source>
</evidence>
<proteinExistence type="predicted"/>
<feature type="transmembrane region" description="Helical" evidence="1">
    <location>
        <begin position="35"/>
        <end position="58"/>
    </location>
</feature>
<dbReference type="STRING" id="109376.A0A0D3EC06"/>
<keyword evidence="1" id="KW-1133">Transmembrane helix</keyword>
<evidence type="ECO:0000313" key="3">
    <source>
        <dbReference type="Proteomes" id="UP000032141"/>
    </source>
</evidence>
<accession>A0A0D3EC06</accession>
<reference evidence="2" key="2">
    <citation type="submission" date="2015-03" db="UniProtKB">
        <authorList>
            <consortium name="EnsemblPlants"/>
        </authorList>
    </citation>
    <scope>IDENTIFICATION</scope>
</reference>
<dbReference type="Gramene" id="Bo9g130780.1">
    <property type="protein sequence ID" value="Bo9g130780.1"/>
    <property type="gene ID" value="Bo9g130780"/>
</dbReference>
<keyword evidence="3" id="KW-1185">Reference proteome</keyword>
<dbReference type="HOGENOM" id="CLU_1596811_0_0_1"/>
<reference evidence="2 3" key="1">
    <citation type="journal article" date="2014" name="Genome Biol.">
        <title>Transcriptome and methylome profiling reveals relics of genome dominance in the mesopolyploid Brassica oleracea.</title>
        <authorList>
            <person name="Parkin I.A."/>
            <person name="Koh C."/>
            <person name="Tang H."/>
            <person name="Robinson S.J."/>
            <person name="Kagale S."/>
            <person name="Clarke W.E."/>
            <person name="Town C.D."/>
            <person name="Nixon J."/>
            <person name="Krishnakumar V."/>
            <person name="Bidwell S.L."/>
            <person name="Denoeud F."/>
            <person name="Belcram H."/>
            <person name="Links M.G."/>
            <person name="Just J."/>
            <person name="Clarke C."/>
            <person name="Bender T."/>
            <person name="Huebert T."/>
            <person name="Mason A.S."/>
            <person name="Pires J.C."/>
            <person name="Barker G."/>
            <person name="Moore J."/>
            <person name="Walley P.G."/>
            <person name="Manoli S."/>
            <person name="Batley J."/>
            <person name="Edwards D."/>
            <person name="Nelson M.N."/>
            <person name="Wang X."/>
            <person name="Paterson A.H."/>
            <person name="King G."/>
            <person name="Bancroft I."/>
            <person name="Chalhoub B."/>
            <person name="Sharpe A.G."/>
        </authorList>
    </citation>
    <scope>NUCLEOTIDE SEQUENCE</scope>
    <source>
        <strain evidence="2 3">cv. TO1000</strain>
    </source>
</reference>
<name>A0A0D3EC06_BRAOL</name>